<evidence type="ECO:0000313" key="2">
    <source>
        <dbReference type="Proteomes" id="UP000177416"/>
    </source>
</evidence>
<accession>A0A1F5ZNV4</accession>
<sequence>MSRVEAPKMAEGRQYLLGAIEDIHSKHGLPFPIDECASRVGDCMEIVVSRLERMPFIRHETALAIANAYGNDSMEAGAARVVETVGDNFDQIFFSQLKQKNDNPKSWRQYDSLPTAHLVSTIKALQQDKTLESHFANNPETRRMLEILKNLASRDDRNQLDTITDELETLAISQYKARKPVVLFLLSDWYLRPNRRTHGIELLEPDCRLVLPFKPEVHEAMIDFVDRAKRDLAPFYPNPKWKEEPTGVIGDAVMWAGSQLVSYTVGEAFNGHGFMFAPNILKSYRRIVDIFERADLSVPDDVLMGLVRQYVYHELGHSYFLPVDRFIEEITTDTTTVICIMGDALEGSDEDLTNTIALLFGEYLFYVDAPQTGEANNDGYRISSIFITEQLLAYHLVERLSDGRLRIFPDRKRCLALVKDLADLHARLIKGDEETIAALRAINPSPVALEIAATHHGRE</sequence>
<dbReference type="EMBL" id="MFJJ01000025">
    <property type="protein sequence ID" value="OGG14186.1"/>
    <property type="molecule type" value="Genomic_DNA"/>
</dbReference>
<proteinExistence type="predicted"/>
<organism evidence="1 2">
    <name type="scientific">Candidatus Gottesmanbacteria bacterium RIFCSPHIGHO2_01_FULL_46_14</name>
    <dbReference type="NCBI Taxonomy" id="1798380"/>
    <lineage>
        <taxon>Bacteria</taxon>
        <taxon>Candidatus Gottesmaniibacteriota</taxon>
    </lineage>
</organism>
<dbReference type="AlphaFoldDB" id="A0A1F5ZNV4"/>
<comment type="caution">
    <text evidence="1">The sequence shown here is derived from an EMBL/GenBank/DDBJ whole genome shotgun (WGS) entry which is preliminary data.</text>
</comment>
<gene>
    <name evidence="1" type="ORF">A2875_05550</name>
</gene>
<protein>
    <submittedName>
        <fullName evidence="1">Uncharacterized protein</fullName>
    </submittedName>
</protein>
<reference evidence="1 2" key="1">
    <citation type="journal article" date="2016" name="Nat. Commun.">
        <title>Thousands of microbial genomes shed light on interconnected biogeochemical processes in an aquifer system.</title>
        <authorList>
            <person name="Anantharaman K."/>
            <person name="Brown C.T."/>
            <person name="Hug L.A."/>
            <person name="Sharon I."/>
            <person name="Castelle C.J."/>
            <person name="Probst A.J."/>
            <person name="Thomas B.C."/>
            <person name="Singh A."/>
            <person name="Wilkins M.J."/>
            <person name="Karaoz U."/>
            <person name="Brodie E.L."/>
            <person name="Williams K.H."/>
            <person name="Hubbard S.S."/>
            <person name="Banfield J.F."/>
        </authorList>
    </citation>
    <scope>NUCLEOTIDE SEQUENCE [LARGE SCALE GENOMIC DNA]</scope>
</reference>
<evidence type="ECO:0000313" key="1">
    <source>
        <dbReference type="EMBL" id="OGG14186.1"/>
    </source>
</evidence>
<name>A0A1F5ZNV4_9BACT</name>
<dbReference type="Proteomes" id="UP000177416">
    <property type="component" value="Unassembled WGS sequence"/>
</dbReference>